<name>A0A1A9EXY6_9GAMM</name>
<keyword evidence="10" id="KW-1185">Reference proteome</keyword>
<evidence type="ECO:0000256" key="4">
    <source>
        <dbReference type="ARBA" id="ARBA00022692"/>
    </source>
</evidence>
<evidence type="ECO:0000313" key="9">
    <source>
        <dbReference type="EMBL" id="ANG62786.1"/>
    </source>
</evidence>
<evidence type="ECO:0000313" key="10">
    <source>
        <dbReference type="Proteomes" id="UP000078070"/>
    </source>
</evidence>
<comment type="similarity">
    <text evidence="7">Belongs to the TRAP transporter small permease family.</text>
</comment>
<dbReference type="GO" id="GO:0005886">
    <property type="term" value="C:plasma membrane"/>
    <property type="evidence" value="ECO:0007669"/>
    <property type="project" value="UniProtKB-SubCell"/>
</dbReference>
<evidence type="ECO:0000256" key="5">
    <source>
        <dbReference type="ARBA" id="ARBA00022989"/>
    </source>
</evidence>
<proteinExistence type="inferred from homology"/>
<evidence type="ECO:0000256" key="2">
    <source>
        <dbReference type="ARBA" id="ARBA00022448"/>
    </source>
</evidence>
<evidence type="ECO:0000256" key="1">
    <source>
        <dbReference type="ARBA" id="ARBA00004651"/>
    </source>
</evidence>
<reference evidence="9 10" key="2">
    <citation type="journal article" date="2018" name="Int. J. Syst. Evol. Microbiol.">
        <title>Marinobacterium aestuarii sp. nov., a benzene-degrading marine bacterium isolated from estuary sediment.</title>
        <authorList>
            <person name="Bae S.S."/>
            <person name="Jung J."/>
            <person name="Chung D."/>
            <person name="Baek K."/>
        </authorList>
    </citation>
    <scope>NUCLEOTIDE SEQUENCE [LARGE SCALE GENOMIC DNA]</scope>
    <source>
        <strain evidence="9 10">ST58-10</strain>
    </source>
</reference>
<feature type="transmembrane region" description="Helical" evidence="7">
    <location>
        <begin position="62"/>
        <end position="81"/>
    </location>
</feature>
<protein>
    <recommendedName>
        <fullName evidence="7">TRAP transporter small permease protein</fullName>
    </recommendedName>
</protein>
<dbReference type="AlphaFoldDB" id="A0A1A9EXY6"/>
<keyword evidence="3" id="KW-1003">Cell membrane</keyword>
<feature type="transmembrane region" description="Helical" evidence="7">
    <location>
        <begin position="20"/>
        <end position="41"/>
    </location>
</feature>
<dbReference type="InterPro" id="IPR055348">
    <property type="entry name" value="DctQ"/>
</dbReference>
<dbReference type="EMBL" id="CP015839">
    <property type="protein sequence ID" value="ANG62786.1"/>
    <property type="molecule type" value="Genomic_DNA"/>
</dbReference>
<comment type="subcellular location">
    <subcellularLocation>
        <location evidence="7">Cell inner membrane</location>
        <topology evidence="7">Multi-pass membrane protein</topology>
    </subcellularLocation>
    <subcellularLocation>
        <location evidence="1">Cell membrane</location>
        <topology evidence="1">Multi-pass membrane protein</topology>
    </subcellularLocation>
</comment>
<reference evidence="10" key="1">
    <citation type="submission" date="2016-05" db="EMBL/GenBank/DDBJ databases">
        <authorList>
            <person name="Baek K."/>
            <person name="Yang S.-J."/>
        </authorList>
    </citation>
    <scope>NUCLEOTIDE SEQUENCE [LARGE SCALE GENOMIC DNA]</scope>
    <source>
        <strain evidence="10">ST58-10</strain>
    </source>
</reference>
<dbReference type="Proteomes" id="UP000078070">
    <property type="component" value="Chromosome"/>
</dbReference>
<keyword evidence="7" id="KW-0997">Cell inner membrane</keyword>
<accession>A0A1A9EXY6</accession>
<evidence type="ECO:0000259" key="8">
    <source>
        <dbReference type="Pfam" id="PF04290"/>
    </source>
</evidence>
<evidence type="ECO:0000256" key="7">
    <source>
        <dbReference type="RuleBase" id="RU369079"/>
    </source>
</evidence>
<dbReference type="KEGG" id="mars:A8C75_10025"/>
<dbReference type="Pfam" id="PF04290">
    <property type="entry name" value="DctQ"/>
    <property type="match status" value="1"/>
</dbReference>
<gene>
    <name evidence="9" type="ORF">A8C75_10025</name>
</gene>
<keyword evidence="4 7" id="KW-0812">Transmembrane</keyword>
<dbReference type="STRING" id="1821621.A8C75_10025"/>
<keyword evidence="5 7" id="KW-1133">Transmembrane helix</keyword>
<organism evidence="9 10">
    <name type="scientific">Marinobacterium aestuarii</name>
    <dbReference type="NCBI Taxonomy" id="1821621"/>
    <lineage>
        <taxon>Bacteria</taxon>
        <taxon>Pseudomonadati</taxon>
        <taxon>Pseudomonadota</taxon>
        <taxon>Gammaproteobacteria</taxon>
        <taxon>Oceanospirillales</taxon>
        <taxon>Oceanospirillaceae</taxon>
        <taxon>Marinobacterium</taxon>
    </lineage>
</organism>
<feature type="transmembrane region" description="Helical" evidence="7">
    <location>
        <begin position="141"/>
        <end position="163"/>
    </location>
</feature>
<feature type="domain" description="Tripartite ATP-independent periplasmic transporters DctQ component" evidence="8">
    <location>
        <begin position="35"/>
        <end position="150"/>
    </location>
</feature>
<evidence type="ECO:0000256" key="3">
    <source>
        <dbReference type="ARBA" id="ARBA00022475"/>
    </source>
</evidence>
<keyword evidence="6 7" id="KW-0472">Membrane</keyword>
<sequence length="182" mass="20110">MHFSAWLHQHYKEKGPVRWLAFALEALAALALALLMLLTCADVIGRYFFSNAVDGAVEMTEIAIAIIVFAEIPVITWRATHVVVDIMDNHLGPAWVRAMEVLSVLLISTALFFLGQQVFAQAARSIRRNEVTEHLQMPTGYVVQYIGAMCWIAAAGTLGWGLYRLFAGRTPGHGSDAQDIPQ</sequence>
<feature type="transmembrane region" description="Helical" evidence="7">
    <location>
        <begin position="101"/>
        <end position="120"/>
    </location>
</feature>
<keyword evidence="2 7" id="KW-0813">Transport</keyword>
<dbReference type="RefSeq" id="WP_067381505.1">
    <property type="nucleotide sequence ID" value="NZ_CP015839.1"/>
</dbReference>
<evidence type="ECO:0000256" key="6">
    <source>
        <dbReference type="ARBA" id="ARBA00023136"/>
    </source>
</evidence>
<dbReference type="GO" id="GO:0022857">
    <property type="term" value="F:transmembrane transporter activity"/>
    <property type="evidence" value="ECO:0007669"/>
    <property type="project" value="UniProtKB-UniRule"/>
</dbReference>
<comment type="function">
    <text evidence="7">Part of the tripartite ATP-independent periplasmic (TRAP) transport system.</text>
</comment>
<comment type="subunit">
    <text evidence="7">The complex comprises the extracytoplasmic solute receptor protein and the two transmembrane proteins.</text>
</comment>
<dbReference type="OrthoDB" id="2877624at2"/>